<dbReference type="RefSeq" id="WP_379780078.1">
    <property type="nucleotide sequence ID" value="NZ_JBHSWW010000050.1"/>
</dbReference>
<dbReference type="PANTHER" id="PTHR33639:SF2">
    <property type="entry name" value="DUF393 DOMAIN-CONTAINING PROTEIN"/>
    <property type="match status" value="1"/>
</dbReference>
<dbReference type="Proteomes" id="UP001596442">
    <property type="component" value="Unassembled WGS sequence"/>
</dbReference>
<protein>
    <submittedName>
        <fullName evidence="2">Thiol-disulfide oxidoreductase DCC family protein</fullName>
    </submittedName>
</protein>
<dbReference type="InterPro" id="IPR052927">
    <property type="entry name" value="DCC_oxidoreductase"/>
</dbReference>
<evidence type="ECO:0000256" key="1">
    <source>
        <dbReference type="SAM" id="MobiDB-lite"/>
    </source>
</evidence>
<keyword evidence="3" id="KW-1185">Reference proteome</keyword>
<comment type="caution">
    <text evidence="2">The sequence shown here is derived from an EMBL/GenBank/DDBJ whole genome shotgun (WGS) entry which is preliminary data.</text>
</comment>
<evidence type="ECO:0000313" key="3">
    <source>
        <dbReference type="Proteomes" id="UP001596442"/>
    </source>
</evidence>
<dbReference type="AlphaFoldDB" id="A0ABD5S906"/>
<dbReference type="InterPro" id="IPR007263">
    <property type="entry name" value="DCC1-like"/>
</dbReference>
<proteinExistence type="predicted"/>
<name>A0ABD5S906_9EURY</name>
<dbReference type="EMBL" id="JBHSWW010000050">
    <property type="protein sequence ID" value="MFC6752930.1"/>
    <property type="molecule type" value="Genomic_DNA"/>
</dbReference>
<feature type="region of interest" description="Disordered" evidence="1">
    <location>
        <begin position="1"/>
        <end position="31"/>
    </location>
</feature>
<organism evidence="2 3">
    <name type="scientific">Halorubrum tibetense</name>
    <dbReference type="NCBI Taxonomy" id="175631"/>
    <lineage>
        <taxon>Archaea</taxon>
        <taxon>Methanobacteriati</taxon>
        <taxon>Methanobacteriota</taxon>
        <taxon>Stenosarchaea group</taxon>
        <taxon>Halobacteria</taxon>
        <taxon>Halobacteriales</taxon>
        <taxon>Haloferacaceae</taxon>
        <taxon>Halorubrum</taxon>
    </lineage>
</organism>
<dbReference type="PANTHER" id="PTHR33639">
    <property type="entry name" value="THIOL-DISULFIDE OXIDOREDUCTASE DCC"/>
    <property type="match status" value="1"/>
</dbReference>
<accession>A0ABD5S906</accession>
<dbReference type="Pfam" id="PF04134">
    <property type="entry name" value="DCC1-like"/>
    <property type="match status" value="1"/>
</dbReference>
<evidence type="ECO:0000313" key="2">
    <source>
        <dbReference type="EMBL" id="MFC6752930.1"/>
    </source>
</evidence>
<sequence>MTPERTDPEANPEPNEGADGPPADGDPVTLEEIPTDHPIVLFDGVCNLCNGVVSFLIPRDRTGRLRFASLQSPVGQTLLEHHGFPTEGFDSFVLVDGGRTYTKSSAAIRIAELLGWPYRAGTLGRIVPKFLRDRLYDVVASNRYDWFGRKDQCMIPDEDVSDRFLS</sequence>
<gene>
    <name evidence="2" type="ORF">ACFQEU_05540</name>
</gene>
<reference evidence="2 3" key="1">
    <citation type="journal article" date="2019" name="Int. J. Syst. Evol. Microbiol.">
        <title>The Global Catalogue of Microorganisms (GCM) 10K type strain sequencing project: providing services to taxonomists for standard genome sequencing and annotation.</title>
        <authorList>
            <consortium name="The Broad Institute Genomics Platform"/>
            <consortium name="The Broad Institute Genome Sequencing Center for Infectious Disease"/>
            <person name="Wu L."/>
            <person name="Ma J."/>
        </authorList>
    </citation>
    <scope>NUCLEOTIDE SEQUENCE [LARGE SCALE GENOMIC DNA]</scope>
    <source>
        <strain evidence="2 3">CGMCC 1.3239</strain>
    </source>
</reference>